<sequence length="431" mass="49923">MEGAAQDNMAKQVARTVDTSIVLRTEINLNEDNLSEEAKKQFSDHSEILCAYRLNARVILANNRLSPTGRHLYCLMLETNYSNCKNVLNYVASHPELKITTQSIRPPLILCGLGRTGTTLLYNLLACDPACRAPFAMDMMDPVPPLARSDTSREMHRNKIASAYSNTFNSLGLNDYLRDIHASHPSFTHDEDLYVLSQAGLNWPTYLLASHRENEFAKWFLNDTNKDFVYQYHKTFIQMLNSVDAPRSHWLFKTAIHALYFNTLLKYYPTASLIMTHRRLDEALPSCARLAIAFATAYFDNNKADVRIDKKMVVEQLLNVYDVIIRRIVEFRRTNRDVPVLDILYDDLLAQPIDTVRRIYQHFNMAWSEDFEQAMLGWLRDNPQGKQGRNTYTLEEFGLDRETIDKNYEEYNNMFLKTRDQSETDANIIKN</sequence>
<name>A0A815E547_9BILA</name>
<gene>
    <name evidence="1" type="ORF">BJG266_LOCUS23789</name>
    <name evidence="2" type="ORF">QVE165_LOCUS31565</name>
</gene>
<dbReference type="InterPro" id="IPR052736">
    <property type="entry name" value="Stf3_sulfotransferase"/>
</dbReference>
<evidence type="ECO:0000313" key="2">
    <source>
        <dbReference type="EMBL" id="CAF1306882.1"/>
    </source>
</evidence>
<dbReference type="InterPro" id="IPR027417">
    <property type="entry name" value="P-loop_NTPase"/>
</dbReference>
<dbReference type="PANTHER" id="PTHR36451">
    <property type="entry name" value="PAPS-DEPENDENT SULFOTRANSFERASE STF3"/>
    <property type="match status" value="1"/>
</dbReference>
<proteinExistence type="predicted"/>
<dbReference type="PANTHER" id="PTHR36451:SF1">
    <property type="entry name" value="OMEGA-HYDROXY-BETA-DIHYDROMENAQUINONE-9 SULFOTRANSFERASE STF3"/>
    <property type="match status" value="1"/>
</dbReference>
<evidence type="ECO:0008006" key="4">
    <source>
        <dbReference type="Google" id="ProtNLM"/>
    </source>
</evidence>
<protein>
    <recommendedName>
        <fullName evidence="4">Sulfotransferase</fullName>
    </recommendedName>
</protein>
<keyword evidence="3" id="KW-1185">Reference proteome</keyword>
<organism evidence="2 3">
    <name type="scientific">Adineta steineri</name>
    <dbReference type="NCBI Taxonomy" id="433720"/>
    <lineage>
        <taxon>Eukaryota</taxon>
        <taxon>Metazoa</taxon>
        <taxon>Spiralia</taxon>
        <taxon>Gnathifera</taxon>
        <taxon>Rotifera</taxon>
        <taxon>Eurotatoria</taxon>
        <taxon>Bdelloidea</taxon>
        <taxon>Adinetida</taxon>
        <taxon>Adinetidae</taxon>
        <taxon>Adineta</taxon>
    </lineage>
</organism>
<dbReference type="EMBL" id="CAJNOM010000271">
    <property type="protein sequence ID" value="CAF1306882.1"/>
    <property type="molecule type" value="Genomic_DNA"/>
</dbReference>
<dbReference type="Pfam" id="PF13469">
    <property type="entry name" value="Sulfotransfer_3"/>
    <property type="match status" value="1"/>
</dbReference>
<dbReference type="OrthoDB" id="9988765at2759"/>
<reference evidence="2" key="1">
    <citation type="submission" date="2021-02" db="EMBL/GenBank/DDBJ databases">
        <authorList>
            <person name="Nowell W R."/>
        </authorList>
    </citation>
    <scope>NUCLEOTIDE SEQUENCE</scope>
</reference>
<comment type="caution">
    <text evidence="2">The sequence shown here is derived from an EMBL/GenBank/DDBJ whole genome shotgun (WGS) entry which is preliminary data.</text>
</comment>
<dbReference type="SUPFAM" id="SSF52540">
    <property type="entry name" value="P-loop containing nucleoside triphosphate hydrolases"/>
    <property type="match status" value="1"/>
</dbReference>
<dbReference type="Proteomes" id="UP000663877">
    <property type="component" value="Unassembled WGS sequence"/>
</dbReference>
<dbReference type="Gene3D" id="3.40.50.300">
    <property type="entry name" value="P-loop containing nucleotide triphosphate hydrolases"/>
    <property type="match status" value="1"/>
</dbReference>
<evidence type="ECO:0000313" key="3">
    <source>
        <dbReference type="Proteomes" id="UP000663832"/>
    </source>
</evidence>
<dbReference type="EMBL" id="CAJNOI010000162">
    <property type="protein sequence ID" value="CAF1145456.1"/>
    <property type="molecule type" value="Genomic_DNA"/>
</dbReference>
<dbReference type="AlphaFoldDB" id="A0A815E547"/>
<evidence type="ECO:0000313" key="1">
    <source>
        <dbReference type="EMBL" id="CAF1145456.1"/>
    </source>
</evidence>
<dbReference type="Proteomes" id="UP000663832">
    <property type="component" value="Unassembled WGS sequence"/>
</dbReference>
<accession>A0A815E547</accession>